<accession>A0ABU4DVC6</accession>
<reference evidence="4 5" key="1">
    <citation type="submission" date="2022-11" db="EMBL/GenBank/DDBJ databases">
        <title>Deinococcus ZS9-10, Low Temperature and Draught-tolerating, UV-resistant Bacteria from Continental Antarctica.</title>
        <authorList>
            <person name="Cheng L."/>
        </authorList>
    </citation>
    <scope>NUCLEOTIDE SEQUENCE [LARGE SCALE GENOMIC DNA]</scope>
    <source>
        <strain evidence="4 5">ZS9-10</strain>
    </source>
</reference>
<dbReference type="InterPro" id="IPR050336">
    <property type="entry name" value="Chromosome_partition/occlusion"/>
</dbReference>
<organism evidence="4 5">
    <name type="scientific">Deinococcus arenicola</name>
    <dbReference type="NCBI Taxonomy" id="2994950"/>
    <lineage>
        <taxon>Bacteria</taxon>
        <taxon>Thermotogati</taxon>
        <taxon>Deinococcota</taxon>
        <taxon>Deinococci</taxon>
        <taxon>Deinococcales</taxon>
        <taxon>Deinococcaceae</taxon>
        <taxon>Deinococcus</taxon>
    </lineage>
</organism>
<evidence type="ECO:0000313" key="5">
    <source>
        <dbReference type="Proteomes" id="UP001276150"/>
    </source>
</evidence>
<evidence type="ECO:0000259" key="3">
    <source>
        <dbReference type="Pfam" id="PF17762"/>
    </source>
</evidence>
<protein>
    <submittedName>
        <fullName evidence="4">ParB N-terminal domain-containing protein</fullName>
    </submittedName>
</protein>
<dbReference type="Gene3D" id="3.90.1530.30">
    <property type="match status" value="1"/>
</dbReference>
<dbReference type="PANTHER" id="PTHR33375">
    <property type="entry name" value="CHROMOSOME-PARTITIONING PROTEIN PARB-RELATED"/>
    <property type="match status" value="1"/>
</dbReference>
<feature type="compositionally biased region" description="Low complexity" evidence="1">
    <location>
        <begin position="393"/>
        <end position="408"/>
    </location>
</feature>
<dbReference type="InterPro" id="IPR041468">
    <property type="entry name" value="HTH_ParB/Spo0J"/>
</dbReference>
<name>A0ABU4DVC6_9DEIO</name>
<evidence type="ECO:0000259" key="2">
    <source>
        <dbReference type="Pfam" id="PF02195"/>
    </source>
</evidence>
<dbReference type="Gene3D" id="1.10.10.2830">
    <property type="match status" value="1"/>
</dbReference>
<dbReference type="InterPro" id="IPR036086">
    <property type="entry name" value="ParB/Sulfiredoxin_sf"/>
</dbReference>
<dbReference type="Pfam" id="PF02195">
    <property type="entry name" value="ParB_N"/>
    <property type="match status" value="1"/>
</dbReference>
<dbReference type="PANTHER" id="PTHR33375:SF7">
    <property type="entry name" value="CHROMOSOME 2-PARTITIONING PROTEIN PARB-RELATED"/>
    <property type="match status" value="1"/>
</dbReference>
<dbReference type="Proteomes" id="UP001276150">
    <property type="component" value="Unassembled WGS sequence"/>
</dbReference>
<feature type="domain" description="ParB-like N-terminal" evidence="2">
    <location>
        <begin position="26"/>
        <end position="113"/>
    </location>
</feature>
<dbReference type="Pfam" id="PF17762">
    <property type="entry name" value="HTH_ParB"/>
    <property type="match status" value="1"/>
</dbReference>
<dbReference type="RefSeq" id="WP_317641693.1">
    <property type="nucleotide sequence ID" value="NZ_JAPMIV010000058.1"/>
</dbReference>
<gene>
    <name evidence="4" type="ORF">ORD21_17195</name>
</gene>
<sequence length="638" mass="68833">MTAAEQITAPAPLRLVTPDTATAAADVVNVPFSRTRRSSLNPRKRFDHDKLVELAASIYQRTKFDGAGNVTRTGIEQNLIGRPSARESGMVELAAGERRQRAVELLVQGLTVQVQTGEDANGRAIMGEAFYQVPDAYPVPFRVEEMTDAELIEVATLENSQRQDMTPMEEADAFLALIGAGRTADYVAVKYGLHVNTVKSRVQLAAGLGRDARKLLDEGAINLEQAKIIATTSGAMKKSLTEHARNGNNVSTLKNLVKAGAFLVENARFDVEASGLKIDEGGLGMLGDFPAKFADHRTALNKQLEALEILKAQEEEGGTWGKVEIVTVESAYANLPSSEWVTPPQGMTHNLTLICSSTTGKVAQSSQYVRYADAQAFKRQQAEAAAAAQAQAAAAGEGEAGSSEDSASTPRPTYPAADTGPKIREAAHVLAHQTRSQAIHGHLATDPRMCLALACESLAKATICRSGSGAMEISLRGVKEVLLTEEGRALAADLARTFNTVFIPDDSGRLIYRNFGFDVQDALTAPEVREGELLKLFAYLTHQQVGNWENNLNDTPRRVKKLAERLDVVKDVQGRFTLSAAYLDGYTVDALLKLIETMPEGLRPVGVMKASKREIVGLILEKAPALKGAGWLPDLVKF</sequence>
<dbReference type="SUPFAM" id="SSF110849">
    <property type="entry name" value="ParB/Sulfiredoxin"/>
    <property type="match status" value="1"/>
</dbReference>
<feature type="region of interest" description="Disordered" evidence="1">
    <location>
        <begin position="393"/>
        <end position="419"/>
    </location>
</feature>
<comment type="caution">
    <text evidence="4">The sequence shown here is derived from an EMBL/GenBank/DDBJ whole genome shotgun (WGS) entry which is preliminary data.</text>
</comment>
<proteinExistence type="predicted"/>
<feature type="domain" description="ParB/Spo0J HTH" evidence="3">
    <location>
        <begin position="163"/>
        <end position="258"/>
    </location>
</feature>
<dbReference type="EMBL" id="JAPMIV010000058">
    <property type="protein sequence ID" value="MDV6376333.1"/>
    <property type="molecule type" value="Genomic_DNA"/>
</dbReference>
<dbReference type="InterPro" id="IPR003115">
    <property type="entry name" value="ParB_N"/>
</dbReference>
<evidence type="ECO:0000313" key="4">
    <source>
        <dbReference type="EMBL" id="MDV6376333.1"/>
    </source>
</evidence>
<keyword evidence="5" id="KW-1185">Reference proteome</keyword>
<dbReference type="SUPFAM" id="SSF109709">
    <property type="entry name" value="KorB DNA-binding domain-like"/>
    <property type="match status" value="1"/>
</dbReference>
<evidence type="ECO:0000256" key="1">
    <source>
        <dbReference type="SAM" id="MobiDB-lite"/>
    </source>
</evidence>